<name>G0NFM8_CAEBE</name>
<dbReference type="AlphaFoldDB" id="G0NFM8"/>
<dbReference type="EMBL" id="GL379877">
    <property type="protein sequence ID" value="EGT59693.1"/>
    <property type="molecule type" value="Genomic_DNA"/>
</dbReference>
<evidence type="ECO:0000313" key="2">
    <source>
        <dbReference type="Proteomes" id="UP000008068"/>
    </source>
</evidence>
<dbReference type="InParanoid" id="G0NFM8"/>
<dbReference type="HOGENOM" id="CLU_3377554_0_0_1"/>
<gene>
    <name evidence="1" type="ORF">CAEBREN_04900</name>
</gene>
<proteinExistence type="predicted"/>
<accession>G0NFM8</accession>
<sequence length="34" mass="3752">MRAVCLVGGGVLRDDAAENRSTLFLNFEVNFCFS</sequence>
<keyword evidence="2" id="KW-1185">Reference proteome</keyword>
<protein>
    <submittedName>
        <fullName evidence="1">Uncharacterized protein</fullName>
    </submittedName>
</protein>
<evidence type="ECO:0000313" key="1">
    <source>
        <dbReference type="EMBL" id="EGT59693.1"/>
    </source>
</evidence>
<reference evidence="2" key="1">
    <citation type="submission" date="2011-07" db="EMBL/GenBank/DDBJ databases">
        <authorList>
            <consortium name="Caenorhabditis brenneri Sequencing and Analysis Consortium"/>
            <person name="Wilson R.K."/>
        </authorList>
    </citation>
    <scope>NUCLEOTIDE SEQUENCE [LARGE SCALE GENOMIC DNA]</scope>
    <source>
        <strain evidence="2">PB2801</strain>
    </source>
</reference>
<dbReference type="Proteomes" id="UP000008068">
    <property type="component" value="Unassembled WGS sequence"/>
</dbReference>
<organism evidence="2">
    <name type="scientific">Caenorhabditis brenneri</name>
    <name type="common">Nematode worm</name>
    <dbReference type="NCBI Taxonomy" id="135651"/>
    <lineage>
        <taxon>Eukaryota</taxon>
        <taxon>Metazoa</taxon>
        <taxon>Ecdysozoa</taxon>
        <taxon>Nematoda</taxon>
        <taxon>Chromadorea</taxon>
        <taxon>Rhabditida</taxon>
        <taxon>Rhabditina</taxon>
        <taxon>Rhabditomorpha</taxon>
        <taxon>Rhabditoidea</taxon>
        <taxon>Rhabditidae</taxon>
        <taxon>Peloderinae</taxon>
        <taxon>Caenorhabditis</taxon>
    </lineage>
</organism>